<dbReference type="Proteomes" id="UP000241764">
    <property type="component" value="Unassembled WGS sequence"/>
</dbReference>
<protein>
    <submittedName>
        <fullName evidence="2">Class I SAM-dependent methyltransferase</fullName>
    </submittedName>
</protein>
<reference evidence="3" key="1">
    <citation type="submission" date="2017-11" db="EMBL/GenBank/DDBJ databases">
        <authorList>
            <person name="Kuznetsova I."/>
            <person name="Sazanova A."/>
            <person name="Chirak E."/>
            <person name="Safronova V."/>
            <person name="Willems A."/>
        </authorList>
    </citation>
    <scope>NUCLEOTIDE SEQUENCE [LARGE SCALE GENOMIC DNA]</scope>
    <source>
        <strain evidence="3">CCBAU 03422</strain>
    </source>
</reference>
<proteinExistence type="predicted"/>
<name>A0A2P7ATH1_9HYPH</name>
<keyword evidence="2" id="KW-0808">Transferase</keyword>
<feature type="domain" description="Methyltransferase" evidence="1">
    <location>
        <begin position="49"/>
        <end position="136"/>
    </location>
</feature>
<dbReference type="GO" id="GO:0008168">
    <property type="term" value="F:methyltransferase activity"/>
    <property type="evidence" value="ECO:0007669"/>
    <property type="project" value="UniProtKB-KW"/>
</dbReference>
<dbReference type="PANTHER" id="PTHR43464:SF83">
    <property type="entry name" value="MALONYL-[ACYL-CARRIER PROTEIN] O-METHYLTRANSFERASE"/>
    <property type="match status" value="1"/>
</dbReference>
<organism evidence="2 3">
    <name type="scientific">Phyllobacterium sophorae</name>
    <dbReference type="NCBI Taxonomy" id="1520277"/>
    <lineage>
        <taxon>Bacteria</taxon>
        <taxon>Pseudomonadati</taxon>
        <taxon>Pseudomonadota</taxon>
        <taxon>Alphaproteobacteria</taxon>
        <taxon>Hyphomicrobiales</taxon>
        <taxon>Phyllobacteriaceae</taxon>
        <taxon>Phyllobacterium</taxon>
    </lineage>
</organism>
<dbReference type="SUPFAM" id="SSF53335">
    <property type="entry name" value="S-adenosyl-L-methionine-dependent methyltransferases"/>
    <property type="match status" value="1"/>
</dbReference>
<accession>A0A2P7ATH1</accession>
<dbReference type="GO" id="GO:0032259">
    <property type="term" value="P:methylation"/>
    <property type="evidence" value="ECO:0007669"/>
    <property type="project" value="UniProtKB-KW"/>
</dbReference>
<comment type="caution">
    <text evidence="2">The sequence shown here is derived from an EMBL/GenBank/DDBJ whole genome shotgun (WGS) entry which is preliminary data.</text>
</comment>
<dbReference type="CDD" id="cd02440">
    <property type="entry name" value="AdoMet_MTases"/>
    <property type="match status" value="1"/>
</dbReference>
<evidence type="ECO:0000313" key="2">
    <source>
        <dbReference type="EMBL" id="PSH57509.1"/>
    </source>
</evidence>
<dbReference type="AlphaFoldDB" id="A0A2P7ATH1"/>
<dbReference type="Pfam" id="PF13649">
    <property type="entry name" value="Methyltransf_25"/>
    <property type="match status" value="1"/>
</dbReference>
<evidence type="ECO:0000259" key="1">
    <source>
        <dbReference type="Pfam" id="PF13649"/>
    </source>
</evidence>
<gene>
    <name evidence="2" type="ORF">CU103_28400</name>
</gene>
<dbReference type="InterPro" id="IPR041698">
    <property type="entry name" value="Methyltransf_25"/>
</dbReference>
<dbReference type="EMBL" id="PGGM01000019">
    <property type="protein sequence ID" value="PSH57509.1"/>
    <property type="molecule type" value="Genomic_DNA"/>
</dbReference>
<keyword evidence="2" id="KW-0489">Methyltransferase</keyword>
<sequence length="239" mass="27219">MADSISMQRDFWNRWNASTREVHLEEVSFRQAQVVRSWLAQTPGIERRILEVGCGAGWFCGELAEFGEVTATDLSDEVLARAQERLPNVRFIAGDFMQLDFGGEKFDVIVALEVLSHIADQHAFIAKLASHLHDNGQLMLATQNRPILQKYNRIPPPSPGQLRRWVDKKELTSLLSRHFEVLQLFSVTPTANKGFMRILHSRTLNRPIRALVGNRLDRLKESIGLGWTLMARARKKPVP</sequence>
<keyword evidence="3" id="KW-1185">Reference proteome</keyword>
<dbReference type="Gene3D" id="3.40.50.150">
    <property type="entry name" value="Vaccinia Virus protein VP39"/>
    <property type="match status" value="1"/>
</dbReference>
<dbReference type="InterPro" id="IPR029063">
    <property type="entry name" value="SAM-dependent_MTases_sf"/>
</dbReference>
<dbReference type="PANTHER" id="PTHR43464">
    <property type="entry name" value="METHYLTRANSFERASE"/>
    <property type="match status" value="1"/>
</dbReference>
<evidence type="ECO:0000313" key="3">
    <source>
        <dbReference type="Proteomes" id="UP000241764"/>
    </source>
</evidence>